<name>A0AAU7F2A1_9PSED</name>
<dbReference type="AlphaFoldDB" id="A0AAU7F2A1"/>
<proteinExistence type="predicted"/>
<accession>A0AAU7F2A1</accession>
<dbReference type="SUPFAM" id="SSF53335">
    <property type="entry name" value="S-adenosyl-L-methionine-dependent methyltransferases"/>
    <property type="match status" value="1"/>
</dbReference>
<evidence type="ECO:0000313" key="2">
    <source>
        <dbReference type="EMBL" id="XBL98666.1"/>
    </source>
</evidence>
<organism evidence="2">
    <name type="scientific">Pseudomonas iranensis</name>
    <dbReference type="NCBI Taxonomy" id="2745503"/>
    <lineage>
        <taxon>Bacteria</taxon>
        <taxon>Pseudomonadati</taxon>
        <taxon>Pseudomonadota</taxon>
        <taxon>Gammaproteobacteria</taxon>
        <taxon>Pseudomonadales</taxon>
        <taxon>Pseudomonadaceae</taxon>
        <taxon>Pseudomonas</taxon>
    </lineage>
</organism>
<protein>
    <submittedName>
        <fullName evidence="2">Methyltransferase domain-containing protein</fullName>
    </submittedName>
</protein>
<dbReference type="InterPro" id="IPR029063">
    <property type="entry name" value="SAM-dependent_MTases_sf"/>
</dbReference>
<feature type="domain" description="Methyltransferase" evidence="1">
    <location>
        <begin position="31"/>
        <end position="143"/>
    </location>
</feature>
<dbReference type="CDD" id="cd02440">
    <property type="entry name" value="AdoMet_MTases"/>
    <property type="match status" value="1"/>
</dbReference>
<reference evidence="2" key="1">
    <citation type="submission" date="2024-05" db="EMBL/GenBank/DDBJ databases">
        <title>Draft genome sequence of Pseudomonas iranensis M7D1.</title>
        <authorList>
            <person name="Miller S.L."/>
            <person name="Nsubuga A."/>
            <person name="Lu N."/>
            <person name="King J."/>
            <person name="Shears P."/>
            <person name="Lawson P.A."/>
        </authorList>
    </citation>
    <scope>NUCLEOTIDE SEQUENCE</scope>
    <source>
        <strain evidence="2">M7D1</strain>
    </source>
</reference>
<dbReference type="InterPro" id="IPR025714">
    <property type="entry name" value="Methyltranfer_dom"/>
</dbReference>
<dbReference type="GO" id="GO:0032259">
    <property type="term" value="P:methylation"/>
    <property type="evidence" value="ECO:0007669"/>
    <property type="project" value="UniProtKB-KW"/>
</dbReference>
<dbReference type="Gene3D" id="3.40.50.150">
    <property type="entry name" value="Vaccinia Virus protein VP39"/>
    <property type="match status" value="1"/>
</dbReference>
<evidence type="ECO:0000259" key="1">
    <source>
        <dbReference type="Pfam" id="PF13847"/>
    </source>
</evidence>
<keyword evidence="2" id="KW-0808">Transferase</keyword>
<gene>
    <name evidence="2" type="ORF">ABHN08_12135</name>
</gene>
<keyword evidence="2" id="KW-0489">Methyltransferase</keyword>
<dbReference type="GO" id="GO:0008168">
    <property type="term" value="F:methyltransferase activity"/>
    <property type="evidence" value="ECO:0007669"/>
    <property type="project" value="UniProtKB-KW"/>
</dbReference>
<dbReference type="PANTHER" id="PTHR43861">
    <property type="entry name" value="TRANS-ACONITATE 2-METHYLTRANSFERASE-RELATED"/>
    <property type="match status" value="1"/>
</dbReference>
<dbReference type="Pfam" id="PF13847">
    <property type="entry name" value="Methyltransf_31"/>
    <property type="match status" value="1"/>
</dbReference>
<dbReference type="EMBL" id="CP157354">
    <property type="protein sequence ID" value="XBL98666.1"/>
    <property type="molecule type" value="Genomic_DNA"/>
</dbReference>
<sequence>MIFSESSGNLIMPLNRLDFTTRLLIDAGVGEGMRILDVGCGSGDVSFLLCDLVGRDGEIIGVDHDAAAMAVARQRTAGHALTFLEGDLQELPDSIGTFDAIVGRRVLMYQPDAVATIRALSRCLRPGGIMIFQEHDTTMAPASVEPFPLHEKAQRWLQQMLAHEGADLHIGFNLHGIFTQAGLTVESVRAECLIQTPDAPYSLGAIVRACLPRIIALGVANAEEVDIETLQARLDQERSASSGIYVGDVMFGSWARKN</sequence>